<gene>
    <name evidence="1" type="ORF">B5V00_04445</name>
</gene>
<dbReference type="OrthoDB" id="5402372at2"/>
<reference evidence="1 2" key="1">
    <citation type="submission" date="2017-03" db="EMBL/GenBank/DDBJ databases">
        <title>Genome sequence of Geothermobacter sp. EPR-M, Deep-Sea Iron Reducer.</title>
        <authorList>
            <person name="Tully B."/>
            <person name="Savalia P."/>
            <person name="Abuyen K."/>
            <person name="Baughan C."/>
            <person name="Romero E."/>
            <person name="Ronkowski C."/>
            <person name="Torres B."/>
            <person name="Tremblay J."/>
            <person name="Trujillo A."/>
            <person name="Tyler M."/>
            <person name="Perez-Rodriguez I."/>
            <person name="Amend J."/>
        </authorList>
    </citation>
    <scope>NUCLEOTIDE SEQUENCE [LARGE SCALE GENOMIC DNA]</scope>
    <source>
        <strain evidence="1 2">EPR-M</strain>
    </source>
</reference>
<dbReference type="AlphaFoldDB" id="A0A1X0YBT2"/>
<name>A0A1X0YBT2_9BACT</name>
<sequence length="72" mass="7539">MSAVSALSADEKKEFILRALPELGTEAIKDPGFLPRLLPVILGLIRESGIDLGQLLQLANMLGATAPGNGPE</sequence>
<proteinExistence type="predicted"/>
<dbReference type="EMBL" id="NAAD01000003">
    <property type="protein sequence ID" value="ORJ62559.1"/>
    <property type="molecule type" value="Genomic_DNA"/>
</dbReference>
<protein>
    <submittedName>
        <fullName evidence="1">Uncharacterized protein</fullName>
    </submittedName>
</protein>
<dbReference type="Proteomes" id="UP000193136">
    <property type="component" value="Unassembled WGS sequence"/>
</dbReference>
<keyword evidence="2" id="KW-1185">Reference proteome</keyword>
<comment type="caution">
    <text evidence="1">The sequence shown here is derived from an EMBL/GenBank/DDBJ whole genome shotgun (WGS) entry which is preliminary data.</text>
</comment>
<accession>A0A1X0YBT2</accession>
<organism evidence="1 2">
    <name type="scientific">Geothermobacter hydrogeniphilus</name>
    <dbReference type="NCBI Taxonomy" id="1969733"/>
    <lineage>
        <taxon>Bacteria</taxon>
        <taxon>Pseudomonadati</taxon>
        <taxon>Thermodesulfobacteriota</taxon>
        <taxon>Desulfuromonadia</taxon>
        <taxon>Desulfuromonadales</taxon>
        <taxon>Geothermobacteraceae</taxon>
        <taxon>Geothermobacter</taxon>
    </lineage>
</organism>
<evidence type="ECO:0000313" key="1">
    <source>
        <dbReference type="EMBL" id="ORJ62559.1"/>
    </source>
</evidence>
<evidence type="ECO:0000313" key="2">
    <source>
        <dbReference type="Proteomes" id="UP000193136"/>
    </source>
</evidence>